<dbReference type="AlphaFoldDB" id="A0AA92T001"/>
<dbReference type="Pfam" id="PF08011">
    <property type="entry name" value="PDDEXK_9"/>
    <property type="match status" value="1"/>
</dbReference>
<protein>
    <recommendedName>
        <fullName evidence="3">PD-(D/E)XK nuclease superfamily protein</fullName>
    </recommendedName>
</protein>
<evidence type="ECO:0000313" key="1">
    <source>
        <dbReference type="EMBL" id="RGL63934.1"/>
    </source>
</evidence>
<sequence length="101" mass="11644">MSNKNERDFQTVFYLIFNLMGAHMRVEEDSAIGRADAVVYMPDAVFVFELKYDGSAEEAFKQIDEKGYLIPYSADGKRLFKIGVNYDSNQRTISDWKIKEG</sequence>
<evidence type="ECO:0008006" key="3">
    <source>
        <dbReference type="Google" id="ProtNLM"/>
    </source>
</evidence>
<accession>A0AA92T001</accession>
<comment type="caution">
    <text evidence="1">The sequence shown here is derived from an EMBL/GenBank/DDBJ whole genome shotgun (WGS) entry which is preliminary data.</text>
</comment>
<reference evidence="1 2" key="1">
    <citation type="submission" date="2018-08" db="EMBL/GenBank/DDBJ databases">
        <title>A genome reference for cultivated species of the human gut microbiota.</title>
        <authorList>
            <person name="Zou Y."/>
            <person name="Xue W."/>
            <person name="Luo G."/>
        </authorList>
    </citation>
    <scope>NUCLEOTIDE SEQUENCE [LARGE SCALE GENOMIC DNA]</scope>
    <source>
        <strain evidence="1 2">TF06-40</strain>
    </source>
</reference>
<proteinExistence type="predicted"/>
<gene>
    <name evidence="1" type="ORF">DXC61_01810</name>
</gene>
<dbReference type="EMBL" id="QSSA01000003">
    <property type="protein sequence ID" value="RGL63934.1"/>
    <property type="molecule type" value="Genomic_DNA"/>
</dbReference>
<evidence type="ECO:0000313" key="2">
    <source>
        <dbReference type="Proteomes" id="UP000261187"/>
    </source>
</evidence>
<name>A0AA92T001_9BACT</name>
<dbReference type="Proteomes" id="UP000261187">
    <property type="component" value="Unassembled WGS sequence"/>
</dbReference>
<organism evidence="1 2">
    <name type="scientific">Segatella copri</name>
    <dbReference type="NCBI Taxonomy" id="165179"/>
    <lineage>
        <taxon>Bacteria</taxon>
        <taxon>Pseudomonadati</taxon>
        <taxon>Bacteroidota</taxon>
        <taxon>Bacteroidia</taxon>
        <taxon>Bacteroidales</taxon>
        <taxon>Prevotellaceae</taxon>
        <taxon>Segatella</taxon>
    </lineage>
</organism>
<dbReference type="InterPro" id="IPR012547">
    <property type="entry name" value="PDDEXK_9"/>
</dbReference>